<dbReference type="InterPro" id="IPR002523">
    <property type="entry name" value="MgTranspt_CorA/ZnTranspt_ZntB"/>
</dbReference>
<evidence type="ECO:0000256" key="2">
    <source>
        <dbReference type="ARBA" id="ARBA00009765"/>
    </source>
</evidence>
<keyword evidence="5" id="KW-0997">Cell inner membrane</keyword>
<name>A0A4P8ISA3_9BURK</name>
<sequence length="338" mass="37853">MATELQAAHTSDHIPLKYGYLFSENGVGREIDAATATEWLSRPNAARGEFVWLHFHDIPSMLTQWPPQLAAAPAAFGDALRKGYRTSRLMRTHQNLIAVLNDVDYDSGRERSLEIATLWLNVDARCLLSVRNLPLRSVERLRHDVVARQPFHSPMALLNRLLHEQADVLSGIARDALRITNEVERALGAGKLPKRSSLGKIRRDLVQLRRLLAPEPAMLFRLANRAPEWMREEDAQSLLQCAEQFALVLRDTAALEERIRLLQEEIASRVGEHTNRSILILTSATVIALPITLISGLLGMNIGGLPFKEYGGGFWVVLVITVLLTGLAAWLTSRLMRD</sequence>
<dbReference type="AlphaFoldDB" id="A0A4P8ISA3"/>
<keyword evidence="8 11" id="KW-1133">Transmembrane helix</keyword>
<dbReference type="SUPFAM" id="SSF143865">
    <property type="entry name" value="CorA soluble domain-like"/>
    <property type="match status" value="1"/>
</dbReference>
<feature type="transmembrane region" description="Helical" evidence="11">
    <location>
        <begin position="312"/>
        <end position="332"/>
    </location>
</feature>
<dbReference type="SUPFAM" id="SSF144083">
    <property type="entry name" value="Magnesium transport protein CorA, transmembrane region"/>
    <property type="match status" value="1"/>
</dbReference>
<dbReference type="PANTHER" id="PTHR46494">
    <property type="entry name" value="CORA FAMILY METAL ION TRANSPORTER (EUROFUNG)"/>
    <property type="match status" value="1"/>
</dbReference>
<accession>A0A4P8ISA3</accession>
<evidence type="ECO:0000256" key="11">
    <source>
        <dbReference type="SAM" id="Phobius"/>
    </source>
</evidence>
<dbReference type="GO" id="GO:0050897">
    <property type="term" value="F:cobalt ion binding"/>
    <property type="evidence" value="ECO:0007669"/>
    <property type="project" value="TreeGrafter"/>
</dbReference>
<keyword evidence="9" id="KW-0406">Ion transport</keyword>
<dbReference type="GO" id="GO:0005886">
    <property type="term" value="C:plasma membrane"/>
    <property type="evidence" value="ECO:0007669"/>
    <property type="project" value="UniProtKB-SubCell"/>
</dbReference>
<dbReference type="GO" id="GO:0000287">
    <property type="term" value="F:magnesium ion binding"/>
    <property type="evidence" value="ECO:0007669"/>
    <property type="project" value="TreeGrafter"/>
</dbReference>
<organism evidence="12 13">
    <name type="scientific">Trinickia violacea</name>
    <dbReference type="NCBI Taxonomy" id="2571746"/>
    <lineage>
        <taxon>Bacteria</taxon>
        <taxon>Pseudomonadati</taxon>
        <taxon>Pseudomonadota</taxon>
        <taxon>Betaproteobacteria</taxon>
        <taxon>Burkholderiales</taxon>
        <taxon>Burkholderiaceae</taxon>
        <taxon>Trinickia</taxon>
    </lineage>
</organism>
<keyword evidence="3" id="KW-0813">Transport</keyword>
<evidence type="ECO:0000256" key="10">
    <source>
        <dbReference type="ARBA" id="ARBA00023136"/>
    </source>
</evidence>
<evidence type="ECO:0000313" key="13">
    <source>
        <dbReference type="Proteomes" id="UP000298656"/>
    </source>
</evidence>
<comment type="subcellular location">
    <subcellularLocation>
        <location evidence="1">Cell membrane</location>
        <topology evidence="1">Multi-pass membrane protein</topology>
    </subcellularLocation>
</comment>
<keyword evidence="13" id="KW-1185">Reference proteome</keyword>
<feature type="transmembrane region" description="Helical" evidence="11">
    <location>
        <begin position="278"/>
        <end position="300"/>
    </location>
</feature>
<evidence type="ECO:0000256" key="4">
    <source>
        <dbReference type="ARBA" id="ARBA00022475"/>
    </source>
</evidence>
<dbReference type="InterPro" id="IPR045863">
    <property type="entry name" value="CorA_TM1_TM2"/>
</dbReference>
<dbReference type="GO" id="GO:0015087">
    <property type="term" value="F:cobalt ion transmembrane transporter activity"/>
    <property type="evidence" value="ECO:0007669"/>
    <property type="project" value="TreeGrafter"/>
</dbReference>
<dbReference type="GO" id="GO:0015095">
    <property type="term" value="F:magnesium ion transmembrane transporter activity"/>
    <property type="evidence" value="ECO:0007669"/>
    <property type="project" value="TreeGrafter"/>
</dbReference>
<dbReference type="InterPro" id="IPR045861">
    <property type="entry name" value="CorA_cytoplasmic_dom"/>
</dbReference>
<comment type="similarity">
    <text evidence="2">Belongs to the CorA metal ion transporter (MIT) (TC 1.A.35) family.</text>
</comment>
<proteinExistence type="inferred from homology"/>
<dbReference type="Gene3D" id="1.20.58.340">
    <property type="entry name" value="Magnesium transport protein CorA, transmembrane region"/>
    <property type="match status" value="2"/>
</dbReference>
<dbReference type="Pfam" id="PF01544">
    <property type="entry name" value="CorA"/>
    <property type="match status" value="1"/>
</dbReference>
<keyword evidence="7" id="KW-0862">Zinc</keyword>
<evidence type="ECO:0000313" key="12">
    <source>
        <dbReference type="EMBL" id="QCP49874.1"/>
    </source>
</evidence>
<evidence type="ECO:0000256" key="9">
    <source>
        <dbReference type="ARBA" id="ARBA00023065"/>
    </source>
</evidence>
<dbReference type="OrthoDB" id="9803484at2"/>
<keyword evidence="6 11" id="KW-0812">Transmembrane</keyword>
<dbReference type="KEGG" id="tvl:FAZ95_12235"/>
<evidence type="ECO:0000256" key="3">
    <source>
        <dbReference type="ARBA" id="ARBA00022448"/>
    </source>
</evidence>
<evidence type="ECO:0000256" key="5">
    <source>
        <dbReference type="ARBA" id="ARBA00022519"/>
    </source>
</evidence>
<evidence type="ECO:0000256" key="8">
    <source>
        <dbReference type="ARBA" id="ARBA00022989"/>
    </source>
</evidence>
<dbReference type="PANTHER" id="PTHR46494:SF3">
    <property type="entry name" value="ZINC TRANSPORT PROTEIN ZNTB"/>
    <property type="match status" value="1"/>
</dbReference>
<dbReference type="Proteomes" id="UP000298656">
    <property type="component" value="Chromosome 1"/>
</dbReference>
<reference evidence="12 13" key="1">
    <citation type="submission" date="2019-05" db="EMBL/GenBank/DDBJ databases">
        <title>Burkholderia sp. DHOD12, isolated from subtropical forest soil.</title>
        <authorList>
            <person name="Gao Z.-H."/>
            <person name="Qiu L.-H."/>
        </authorList>
    </citation>
    <scope>NUCLEOTIDE SEQUENCE [LARGE SCALE GENOMIC DNA]</scope>
    <source>
        <strain evidence="12 13">DHOD12</strain>
    </source>
</reference>
<dbReference type="RefSeq" id="WP_137332698.1">
    <property type="nucleotide sequence ID" value="NZ_CP040077.1"/>
</dbReference>
<dbReference type="Gene3D" id="3.30.460.20">
    <property type="entry name" value="CorA soluble domain-like"/>
    <property type="match status" value="1"/>
</dbReference>
<keyword evidence="10 11" id="KW-0472">Membrane</keyword>
<evidence type="ECO:0000256" key="7">
    <source>
        <dbReference type="ARBA" id="ARBA00022833"/>
    </source>
</evidence>
<evidence type="ECO:0000256" key="1">
    <source>
        <dbReference type="ARBA" id="ARBA00004651"/>
    </source>
</evidence>
<protein>
    <submittedName>
        <fullName evidence="12">Magnesium transporter</fullName>
    </submittedName>
</protein>
<keyword evidence="4" id="KW-1003">Cell membrane</keyword>
<evidence type="ECO:0000256" key="6">
    <source>
        <dbReference type="ARBA" id="ARBA00022692"/>
    </source>
</evidence>
<gene>
    <name evidence="12" type="ORF">FAZ95_12235</name>
</gene>
<dbReference type="EMBL" id="CP040077">
    <property type="protein sequence ID" value="QCP49874.1"/>
    <property type="molecule type" value="Genomic_DNA"/>
</dbReference>